<evidence type="ECO:0000313" key="3">
    <source>
        <dbReference type="Proteomes" id="UP000032680"/>
    </source>
</evidence>
<gene>
    <name evidence="2" type="ORF">Asru_0543_02</name>
</gene>
<dbReference type="SUPFAM" id="SSF117916">
    <property type="entry name" value="Fe-S cluster assembly (FSCA) domain-like"/>
    <property type="match status" value="1"/>
</dbReference>
<sequence length="258" mass="28557">MLARLARVTDPELDEPVTTLGFITDVAVEGGHVAIRFRLPTYWCAANFAFLMAEDMRREVAALDWVQRVDVTLDDHMYADTINGGIRRGATFHEAFGNDAAADLDELRLTFNRKSFQRRQELLLRALLEAGRAPEMLVRLTVAGLHAACDDEVLGGLAARYLDRRDIPGSFDGGSLAFVDVQGRPLSAADAMRPYLRSLRNVAVNVEFNGALCRGLLAARFNEAQPDDREPTLRDFMLQALSRQTGEGQGHAQDTAPR</sequence>
<feature type="domain" description="MIP18 family-like" evidence="1">
    <location>
        <begin position="2"/>
        <end position="71"/>
    </location>
</feature>
<dbReference type="InterPro" id="IPR034904">
    <property type="entry name" value="FSCA_dom_sf"/>
</dbReference>
<organism evidence="2 3">
    <name type="scientific">Acidisphaera rubrifaciens HS-AP3</name>
    <dbReference type="NCBI Taxonomy" id="1231350"/>
    <lineage>
        <taxon>Bacteria</taxon>
        <taxon>Pseudomonadati</taxon>
        <taxon>Pseudomonadota</taxon>
        <taxon>Alphaproteobacteria</taxon>
        <taxon>Acetobacterales</taxon>
        <taxon>Acetobacteraceae</taxon>
        <taxon>Acidisphaera</taxon>
    </lineage>
</organism>
<evidence type="ECO:0000259" key="1">
    <source>
        <dbReference type="Pfam" id="PF01883"/>
    </source>
</evidence>
<protein>
    <recommendedName>
        <fullName evidence="1">MIP18 family-like domain-containing protein</fullName>
    </recommendedName>
</protein>
<dbReference type="AlphaFoldDB" id="A0A0D6P856"/>
<comment type="caution">
    <text evidence="2">The sequence shown here is derived from an EMBL/GenBank/DDBJ whole genome shotgun (WGS) entry which is preliminary data.</text>
</comment>
<name>A0A0D6P856_9PROT</name>
<dbReference type="InterPro" id="IPR002744">
    <property type="entry name" value="MIP18-like"/>
</dbReference>
<evidence type="ECO:0000313" key="2">
    <source>
        <dbReference type="EMBL" id="GAN77955.1"/>
    </source>
</evidence>
<proteinExistence type="predicted"/>
<dbReference type="Pfam" id="PF01883">
    <property type="entry name" value="FeS_assembly_P"/>
    <property type="match status" value="1"/>
</dbReference>
<reference evidence="2 3" key="1">
    <citation type="submission" date="2012-11" db="EMBL/GenBank/DDBJ databases">
        <title>Whole genome sequence of Acidisphaera rubrifaciens HS-AP3.</title>
        <authorList>
            <person name="Azuma Y."/>
            <person name="Higashiura N."/>
            <person name="Hirakawa H."/>
            <person name="Matsushita K."/>
        </authorList>
    </citation>
    <scope>NUCLEOTIDE SEQUENCE [LARGE SCALE GENOMIC DNA]</scope>
    <source>
        <strain evidence="2 3">HS-AP3</strain>
    </source>
</reference>
<dbReference type="EMBL" id="BANB01000543">
    <property type="protein sequence ID" value="GAN77955.1"/>
    <property type="molecule type" value="Genomic_DNA"/>
</dbReference>
<keyword evidence="3" id="KW-1185">Reference proteome</keyword>
<dbReference type="Gene3D" id="3.30.300.130">
    <property type="entry name" value="Fe-S cluster assembly (FSCA)"/>
    <property type="match status" value="1"/>
</dbReference>
<dbReference type="Proteomes" id="UP000032680">
    <property type="component" value="Unassembled WGS sequence"/>
</dbReference>
<accession>A0A0D6P856</accession>